<keyword evidence="2" id="KW-1185">Reference proteome</keyword>
<organism evidence="1 2">
    <name type="scientific">Gossypium stocksii</name>
    <dbReference type="NCBI Taxonomy" id="47602"/>
    <lineage>
        <taxon>Eukaryota</taxon>
        <taxon>Viridiplantae</taxon>
        <taxon>Streptophyta</taxon>
        <taxon>Embryophyta</taxon>
        <taxon>Tracheophyta</taxon>
        <taxon>Spermatophyta</taxon>
        <taxon>Magnoliopsida</taxon>
        <taxon>eudicotyledons</taxon>
        <taxon>Gunneridae</taxon>
        <taxon>Pentapetalae</taxon>
        <taxon>rosids</taxon>
        <taxon>malvids</taxon>
        <taxon>Malvales</taxon>
        <taxon>Malvaceae</taxon>
        <taxon>Malvoideae</taxon>
        <taxon>Gossypium</taxon>
    </lineage>
</organism>
<proteinExistence type="predicted"/>
<sequence>METCLAKTLIARELFRKHMEGIGMQNMTLLLHQSKWETAGFGAPSVIGQ</sequence>
<name>A0A9D3WEK6_9ROSI</name>
<gene>
    <name evidence="1" type="ORF">J1N35_004938</name>
</gene>
<dbReference type="Proteomes" id="UP000828251">
    <property type="component" value="Unassembled WGS sequence"/>
</dbReference>
<dbReference type="AlphaFoldDB" id="A0A9D3WEK6"/>
<accession>A0A9D3WEK6</accession>
<reference evidence="1 2" key="1">
    <citation type="journal article" date="2021" name="Plant Biotechnol. J.">
        <title>Multi-omics assisted identification of the key and species-specific regulatory components of drought-tolerant mechanisms in Gossypium stocksii.</title>
        <authorList>
            <person name="Yu D."/>
            <person name="Ke L."/>
            <person name="Zhang D."/>
            <person name="Wu Y."/>
            <person name="Sun Y."/>
            <person name="Mei J."/>
            <person name="Sun J."/>
            <person name="Sun Y."/>
        </authorList>
    </citation>
    <scope>NUCLEOTIDE SEQUENCE [LARGE SCALE GENOMIC DNA]</scope>
    <source>
        <strain evidence="2">cv. E1</strain>
        <tissue evidence="1">Leaf</tissue>
    </source>
</reference>
<evidence type="ECO:0000313" key="1">
    <source>
        <dbReference type="EMBL" id="KAH1121778.1"/>
    </source>
</evidence>
<protein>
    <submittedName>
        <fullName evidence="1">Uncharacterized protein</fullName>
    </submittedName>
</protein>
<dbReference type="EMBL" id="JAIQCV010000002">
    <property type="protein sequence ID" value="KAH1121778.1"/>
    <property type="molecule type" value="Genomic_DNA"/>
</dbReference>
<evidence type="ECO:0000313" key="2">
    <source>
        <dbReference type="Proteomes" id="UP000828251"/>
    </source>
</evidence>
<comment type="caution">
    <text evidence="1">The sequence shown here is derived from an EMBL/GenBank/DDBJ whole genome shotgun (WGS) entry which is preliminary data.</text>
</comment>